<name>A0A453E1E1_AEGTS</name>
<keyword evidence="2" id="KW-1185">Reference proteome</keyword>
<reference evidence="2" key="2">
    <citation type="journal article" date="2017" name="Nat. Plants">
        <title>The Aegilops tauschii genome reveals multiple impacts of transposons.</title>
        <authorList>
            <person name="Zhao G."/>
            <person name="Zou C."/>
            <person name="Li K."/>
            <person name="Wang K."/>
            <person name="Li T."/>
            <person name="Gao L."/>
            <person name="Zhang X."/>
            <person name="Wang H."/>
            <person name="Yang Z."/>
            <person name="Liu X."/>
            <person name="Jiang W."/>
            <person name="Mao L."/>
            <person name="Kong X."/>
            <person name="Jiao Y."/>
            <person name="Jia J."/>
        </authorList>
    </citation>
    <scope>NUCLEOTIDE SEQUENCE [LARGE SCALE GENOMIC DNA]</scope>
    <source>
        <strain evidence="2">cv. AL8/78</strain>
    </source>
</reference>
<reference evidence="1" key="4">
    <citation type="submission" date="2019-03" db="UniProtKB">
        <authorList>
            <consortium name="EnsemblPlants"/>
        </authorList>
    </citation>
    <scope>IDENTIFICATION</scope>
</reference>
<evidence type="ECO:0000313" key="2">
    <source>
        <dbReference type="Proteomes" id="UP000015105"/>
    </source>
</evidence>
<sequence>MPPGANLSKDFYQSKKLLEGLAMPYVKIDVCKNNCMLYYNKDSEHKEKCDICGTSRYEEDQNKAAHKVLRYLPLKDRLQRLYAHEETAKHMQSHSRSNSDKMVHPIGGEACSIKPSTWYSLETRVYIP</sequence>
<dbReference type="PANTHER" id="PTHR10775:SF182">
    <property type="entry name" value="TRANSPOSON, EN_SPM-LIKE, TRANSPOSASE-ASSOCIATED DOMAIN PROTEIN-RELATED"/>
    <property type="match status" value="1"/>
</dbReference>
<dbReference type="Gramene" id="AET3Gv20184500.8">
    <property type="protein sequence ID" value="AET3Gv20184500.8"/>
    <property type="gene ID" value="AET3Gv20184500"/>
</dbReference>
<proteinExistence type="predicted"/>
<dbReference type="PANTHER" id="PTHR10775">
    <property type="entry name" value="OS08G0208400 PROTEIN"/>
    <property type="match status" value="1"/>
</dbReference>
<accession>A0A453E1E1</accession>
<reference evidence="2" key="1">
    <citation type="journal article" date="2014" name="Science">
        <title>Ancient hybridizations among the ancestral genomes of bread wheat.</title>
        <authorList>
            <consortium name="International Wheat Genome Sequencing Consortium,"/>
            <person name="Marcussen T."/>
            <person name="Sandve S.R."/>
            <person name="Heier L."/>
            <person name="Spannagl M."/>
            <person name="Pfeifer M."/>
            <person name="Jakobsen K.S."/>
            <person name="Wulff B.B."/>
            <person name="Steuernagel B."/>
            <person name="Mayer K.F."/>
            <person name="Olsen O.A."/>
        </authorList>
    </citation>
    <scope>NUCLEOTIDE SEQUENCE [LARGE SCALE GENOMIC DNA]</scope>
    <source>
        <strain evidence="2">cv. AL8/78</strain>
    </source>
</reference>
<evidence type="ECO:0000313" key="1">
    <source>
        <dbReference type="EnsemblPlants" id="AET3Gv20184500.8"/>
    </source>
</evidence>
<dbReference type="Proteomes" id="UP000015105">
    <property type="component" value="Chromosome 3D"/>
</dbReference>
<protein>
    <submittedName>
        <fullName evidence="1">Uncharacterized protein</fullName>
    </submittedName>
</protein>
<reference evidence="1" key="5">
    <citation type="journal article" date="2021" name="G3 (Bethesda)">
        <title>Aegilops tauschii genome assembly Aet v5.0 features greater sequence contiguity and improved annotation.</title>
        <authorList>
            <person name="Wang L."/>
            <person name="Zhu T."/>
            <person name="Rodriguez J.C."/>
            <person name="Deal K.R."/>
            <person name="Dubcovsky J."/>
            <person name="McGuire P.E."/>
            <person name="Lux T."/>
            <person name="Spannagl M."/>
            <person name="Mayer K.F.X."/>
            <person name="Baldrich P."/>
            <person name="Meyers B.C."/>
            <person name="Huo N."/>
            <person name="Gu Y.Q."/>
            <person name="Zhou H."/>
            <person name="Devos K.M."/>
            <person name="Bennetzen J.L."/>
            <person name="Unver T."/>
            <person name="Budak H."/>
            <person name="Gulick P.J."/>
            <person name="Galiba G."/>
            <person name="Kalapos B."/>
            <person name="Nelson D.R."/>
            <person name="Li P."/>
            <person name="You F.M."/>
            <person name="Luo M.C."/>
            <person name="Dvorak J."/>
        </authorList>
    </citation>
    <scope>NUCLEOTIDE SEQUENCE [LARGE SCALE GENOMIC DNA]</scope>
    <source>
        <strain evidence="1">cv. AL8/78</strain>
    </source>
</reference>
<dbReference type="EnsemblPlants" id="AET3Gv20184500.8">
    <property type="protein sequence ID" value="AET3Gv20184500.8"/>
    <property type="gene ID" value="AET3Gv20184500"/>
</dbReference>
<organism evidence="1 2">
    <name type="scientific">Aegilops tauschii subsp. strangulata</name>
    <name type="common">Goatgrass</name>
    <dbReference type="NCBI Taxonomy" id="200361"/>
    <lineage>
        <taxon>Eukaryota</taxon>
        <taxon>Viridiplantae</taxon>
        <taxon>Streptophyta</taxon>
        <taxon>Embryophyta</taxon>
        <taxon>Tracheophyta</taxon>
        <taxon>Spermatophyta</taxon>
        <taxon>Magnoliopsida</taxon>
        <taxon>Liliopsida</taxon>
        <taxon>Poales</taxon>
        <taxon>Poaceae</taxon>
        <taxon>BOP clade</taxon>
        <taxon>Pooideae</taxon>
        <taxon>Triticodae</taxon>
        <taxon>Triticeae</taxon>
        <taxon>Triticinae</taxon>
        <taxon>Aegilops</taxon>
    </lineage>
</organism>
<dbReference type="AlphaFoldDB" id="A0A453E1E1"/>
<reference evidence="1" key="3">
    <citation type="journal article" date="2017" name="Nature">
        <title>Genome sequence of the progenitor of the wheat D genome Aegilops tauschii.</title>
        <authorList>
            <person name="Luo M.C."/>
            <person name="Gu Y.Q."/>
            <person name="Puiu D."/>
            <person name="Wang H."/>
            <person name="Twardziok S.O."/>
            <person name="Deal K.R."/>
            <person name="Huo N."/>
            <person name="Zhu T."/>
            <person name="Wang L."/>
            <person name="Wang Y."/>
            <person name="McGuire P.E."/>
            <person name="Liu S."/>
            <person name="Long H."/>
            <person name="Ramasamy R.K."/>
            <person name="Rodriguez J.C."/>
            <person name="Van S.L."/>
            <person name="Yuan L."/>
            <person name="Wang Z."/>
            <person name="Xia Z."/>
            <person name="Xiao L."/>
            <person name="Anderson O.D."/>
            <person name="Ouyang S."/>
            <person name="Liang Y."/>
            <person name="Zimin A.V."/>
            <person name="Pertea G."/>
            <person name="Qi P."/>
            <person name="Bennetzen J.L."/>
            <person name="Dai X."/>
            <person name="Dawson M.W."/>
            <person name="Muller H.G."/>
            <person name="Kugler K."/>
            <person name="Rivarola-Duarte L."/>
            <person name="Spannagl M."/>
            <person name="Mayer K.F.X."/>
            <person name="Lu F.H."/>
            <person name="Bevan M.W."/>
            <person name="Leroy P."/>
            <person name="Li P."/>
            <person name="You F.M."/>
            <person name="Sun Q."/>
            <person name="Liu Z."/>
            <person name="Lyons E."/>
            <person name="Wicker T."/>
            <person name="Salzberg S.L."/>
            <person name="Devos K.M."/>
            <person name="Dvorak J."/>
        </authorList>
    </citation>
    <scope>NUCLEOTIDE SEQUENCE [LARGE SCALE GENOMIC DNA]</scope>
    <source>
        <strain evidence="1">cv. AL8/78</strain>
    </source>
</reference>